<dbReference type="GO" id="GO:0015269">
    <property type="term" value="F:calcium-activated potassium channel activity"/>
    <property type="evidence" value="ECO:0007669"/>
    <property type="project" value="InterPro"/>
</dbReference>
<evidence type="ECO:0000256" key="5">
    <source>
        <dbReference type="ARBA" id="ARBA00023065"/>
    </source>
</evidence>
<keyword evidence="4 9" id="KW-1133">Transmembrane helix</keyword>
<evidence type="ECO:0000313" key="11">
    <source>
        <dbReference type="Proteomes" id="UP000321570"/>
    </source>
</evidence>
<sequence length="236" mass="27326">MFNKCDFLENLTIKTSAYFSTNKRKKRCRLLAKALYIGGATIFTCALLLEGIFIRILFVPYLRESDFSPTQCVLYKTFYDRRAGMQRCESRCTKGASAFPCLVVWVMFLKPGNNSWHYGFLFDQLESFQKRKPYSCSIRPCKLRREKNAMSVRLFNWSLSQAHSFPCYLRDNTVILNKLRNFSVASHAIFWPAFTAIVSALLLLFFWHLVGCGFWNDEGTHVSSSVNEISLTHARI</sequence>
<keyword evidence="6 9" id="KW-0472">Membrane</keyword>
<dbReference type="Proteomes" id="UP000321570">
    <property type="component" value="Unassembled WGS sequence"/>
</dbReference>
<evidence type="ECO:0000256" key="7">
    <source>
        <dbReference type="ARBA" id="ARBA00023180"/>
    </source>
</evidence>
<keyword evidence="5" id="KW-0406">Ion transport</keyword>
<dbReference type="Pfam" id="PF03185">
    <property type="entry name" value="CaKB"/>
    <property type="match status" value="1"/>
</dbReference>
<dbReference type="PANTHER" id="PTHR10258:SF8">
    <property type="entry name" value="CALCIUM-ACTIVATED POTASSIUM CHANNEL BK ALPHA SUBUNIT DOMAIN-CONTAINING PROTEIN"/>
    <property type="match status" value="1"/>
</dbReference>
<keyword evidence="3 9" id="KW-0812">Transmembrane</keyword>
<accession>A0A564Z1Q8</accession>
<keyword evidence="2" id="KW-0813">Transport</keyword>
<evidence type="ECO:0000256" key="4">
    <source>
        <dbReference type="ARBA" id="ARBA00022989"/>
    </source>
</evidence>
<evidence type="ECO:0000256" key="1">
    <source>
        <dbReference type="ARBA" id="ARBA00004141"/>
    </source>
</evidence>
<keyword evidence="7" id="KW-0325">Glycoprotein</keyword>
<evidence type="ECO:0000256" key="9">
    <source>
        <dbReference type="SAM" id="Phobius"/>
    </source>
</evidence>
<reference evidence="10 11" key="1">
    <citation type="submission" date="2019-07" db="EMBL/GenBank/DDBJ databases">
        <authorList>
            <person name="Jastrzebski P J."/>
            <person name="Paukszto L."/>
            <person name="Jastrzebski P J."/>
        </authorList>
    </citation>
    <scope>NUCLEOTIDE SEQUENCE [LARGE SCALE GENOMIC DNA]</scope>
    <source>
        <strain evidence="10 11">WMS-il1</strain>
    </source>
</reference>
<dbReference type="PANTHER" id="PTHR10258">
    <property type="entry name" value="CALCIUM-ACTIVATED POTASSIUM CHANNEL SUBUNIT BETA"/>
    <property type="match status" value="1"/>
</dbReference>
<dbReference type="GO" id="GO:0015459">
    <property type="term" value="F:potassium channel regulator activity"/>
    <property type="evidence" value="ECO:0007669"/>
    <property type="project" value="TreeGrafter"/>
</dbReference>
<evidence type="ECO:0000256" key="3">
    <source>
        <dbReference type="ARBA" id="ARBA00022692"/>
    </source>
</evidence>
<keyword evidence="8" id="KW-0407">Ion channel</keyword>
<dbReference type="EMBL" id="CABIJS010000555">
    <property type="protein sequence ID" value="VUZ53350.1"/>
    <property type="molecule type" value="Genomic_DNA"/>
</dbReference>
<protein>
    <submittedName>
        <fullName evidence="10">Uncharacterized protein</fullName>
    </submittedName>
</protein>
<dbReference type="InterPro" id="IPR003930">
    <property type="entry name" value="K_chnl_Ca-activ_BK_bsu"/>
</dbReference>
<organism evidence="10 11">
    <name type="scientific">Hymenolepis diminuta</name>
    <name type="common">Rat tapeworm</name>
    <dbReference type="NCBI Taxonomy" id="6216"/>
    <lineage>
        <taxon>Eukaryota</taxon>
        <taxon>Metazoa</taxon>
        <taxon>Spiralia</taxon>
        <taxon>Lophotrochozoa</taxon>
        <taxon>Platyhelminthes</taxon>
        <taxon>Cestoda</taxon>
        <taxon>Eucestoda</taxon>
        <taxon>Cyclophyllidea</taxon>
        <taxon>Hymenolepididae</taxon>
        <taxon>Hymenolepis</taxon>
    </lineage>
</organism>
<keyword evidence="11" id="KW-1185">Reference proteome</keyword>
<gene>
    <name evidence="10" type="ORF">WMSIL1_LOCUS11911</name>
</gene>
<name>A0A564Z1Q8_HYMDI</name>
<evidence type="ECO:0000313" key="10">
    <source>
        <dbReference type="EMBL" id="VUZ53350.1"/>
    </source>
</evidence>
<comment type="subcellular location">
    <subcellularLocation>
        <location evidence="1">Membrane</location>
        <topology evidence="1">Multi-pass membrane protein</topology>
    </subcellularLocation>
</comment>
<evidence type="ECO:0000256" key="8">
    <source>
        <dbReference type="ARBA" id="ARBA00023303"/>
    </source>
</evidence>
<feature type="transmembrane region" description="Helical" evidence="9">
    <location>
        <begin position="189"/>
        <end position="210"/>
    </location>
</feature>
<dbReference type="AlphaFoldDB" id="A0A564Z1Q8"/>
<proteinExistence type="predicted"/>
<dbReference type="GO" id="GO:0005513">
    <property type="term" value="P:detection of calcium ion"/>
    <property type="evidence" value="ECO:0007669"/>
    <property type="project" value="TreeGrafter"/>
</dbReference>
<evidence type="ECO:0000256" key="6">
    <source>
        <dbReference type="ARBA" id="ARBA00023136"/>
    </source>
</evidence>
<evidence type="ECO:0000256" key="2">
    <source>
        <dbReference type="ARBA" id="ARBA00022448"/>
    </source>
</evidence>
<feature type="transmembrane region" description="Helical" evidence="9">
    <location>
        <begin position="34"/>
        <end position="58"/>
    </location>
</feature>
<dbReference type="GO" id="GO:0008076">
    <property type="term" value="C:voltage-gated potassium channel complex"/>
    <property type="evidence" value="ECO:0007669"/>
    <property type="project" value="TreeGrafter"/>
</dbReference>